<evidence type="ECO:0000313" key="3">
    <source>
        <dbReference type="Proteomes" id="UP000281553"/>
    </source>
</evidence>
<feature type="domain" description="FAD-binding" evidence="1">
    <location>
        <begin position="320"/>
        <end position="374"/>
    </location>
</feature>
<dbReference type="PANTHER" id="PTHR43876">
    <property type="entry name" value="UBIQUINONE BIOSYNTHESIS MONOOXYGENASE COQ6, MITOCHONDRIAL"/>
    <property type="match status" value="1"/>
</dbReference>
<dbReference type="InterPro" id="IPR002938">
    <property type="entry name" value="FAD-bd"/>
</dbReference>
<sequence length="450" mass="49006">MVGFGFAAMAATHPFLRSKRILLLESGPKTQYKKEPNHRNRVIAVTPISRRLFEGVGAWKAIQDNRFQPIKRMKIYEMGSNAKLLLERSNPDDDMGYIVENDLIISSLEAVVDEAVKHSDTKDYPGSMEVMHNTVVEDIQLPKSYDAVNMPRLLVRDRAASSKDAIPIEASLLVGADGFRSAVRNTSGIHTVGWEHDQTAIVANLNLPDDYDPTIAWQRFVDTGPIALLPNEPAHQPSGIVASIAAAVKLAIPKSSESFTPPKILSVDPNTRACFPLLFRHSSFYHAPRVALLGYVLFCGKKVSPIDRGLLNLFTCLFRDAAHRILPLSGQGANMGFGDAASLAKHLNEALSEGADIASPRFLRAYTSDRQRSVVPMAAFVEFIQALYSTDASLGPLEAPSGSVLMGLRRLSSTLGISDAALSIRGLGMDLVDSNNLVKVQSNPFACLLS</sequence>
<dbReference type="GO" id="GO:0005739">
    <property type="term" value="C:mitochondrion"/>
    <property type="evidence" value="ECO:0007669"/>
    <property type="project" value="TreeGrafter"/>
</dbReference>
<organism evidence="2 3">
    <name type="scientific">Dibothriocephalus latus</name>
    <name type="common">Fish tapeworm</name>
    <name type="synonym">Diphyllobothrium latum</name>
    <dbReference type="NCBI Taxonomy" id="60516"/>
    <lineage>
        <taxon>Eukaryota</taxon>
        <taxon>Metazoa</taxon>
        <taxon>Spiralia</taxon>
        <taxon>Lophotrochozoa</taxon>
        <taxon>Platyhelminthes</taxon>
        <taxon>Cestoda</taxon>
        <taxon>Eucestoda</taxon>
        <taxon>Diphyllobothriidea</taxon>
        <taxon>Diphyllobothriidae</taxon>
        <taxon>Dibothriocephalus</taxon>
    </lineage>
</organism>
<keyword evidence="3" id="KW-1185">Reference proteome</keyword>
<dbReference type="GO" id="GO:0071949">
    <property type="term" value="F:FAD binding"/>
    <property type="evidence" value="ECO:0007669"/>
    <property type="project" value="InterPro"/>
</dbReference>
<dbReference type="OrthoDB" id="683240at2759"/>
<dbReference type="SUPFAM" id="SSF51905">
    <property type="entry name" value="FAD/NAD(P)-binding domain"/>
    <property type="match status" value="1"/>
</dbReference>
<dbReference type="AlphaFoldDB" id="A0A3P7LCI9"/>
<dbReference type="PRINTS" id="PR00420">
    <property type="entry name" value="RNGMNOXGNASE"/>
</dbReference>
<protein>
    <recommendedName>
        <fullName evidence="1">FAD-binding domain-containing protein</fullName>
    </recommendedName>
</protein>
<evidence type="ECO:0000313" key="2">
    <source>
        <dbReference type="EMBL" id="VDN14474.1"/>
    </source>
</evidence>
<accession>A0A3P7LCI9</accession>
<dbReference type="EMBL" id="UYRU01059379">
    <property type="protein sequence ID" value="VDN14474.1"/>
    <property type="molecule type" value="Genomic_DNA"/>
</dbReference>
<dbReference type="Gene3D" id="3.50.50.60">
    <property type="entry name" value="FAD/NAD(P)-binding domain"/>
    <property type="match status" value="2"/>
</dbReference>
<dbReference type="PANTHER" id="PTHR43876:SF7">
    <property type="entry name" value="UBIQUINONE BIOSYNTHESIS MONOOXYGENASE COQ6, MITOCHONDRIAL"/>
    <property type="match status" value="1"/>
</dbReference>
<proteinExistence type="predicted"/>
<evidence type="ECO:0000259" key="1">
    <source>
        <dbReference type="Pfam" id="PF01494"/>
    </source>
</evidence>
<reference evidence="2 3" key="1">
    <citation type="submission" date="2018-11" db="EMBL/GenBank/DDBJ databases">
        <authorList>
            <consortium name="Pathogen Informatics"/>
        </authorList>
    </citation>
    <scope>NUCLEOTIDE SEQUENCE [LARGE SCALE GENOMIC DNA]</scope>
</reference>
<name>A0A3P7LCI9_DIBLA</name>
<dbReference type="InterPro" id="IPR051205">
    <property type="entry name" value="UbiH/COQ6_monooxygenase"/>
</dbReference>
<dbReference type="Proteomes" id="UP000281553">
    <property type="component" value="Unassembled WGS sequence"/>
</dbReference>
<dbReference type="Pfam" id="PF01494">
    <property type="entry name" value="FAD_binding_3"/>
    <property type="match status" value="1"/>
</dbReference>
<gene>
    <name evidence="2" type="ORF">DILT_LOCUS10305</name>
</gene>
<dbReference type="InterPro" id="IPR036188">
    <property type="entry name" value="FAD/NAD-bd_sf"/>
</dbReference>